<feature type="compositionally biased region" description="Polar residues" evidence="1">
    <location>
        <begin position="56"/>
        <end position="78"/>
    </location>
</feature>
<gene>
    <name evidence="2" type="ORF">EW145_g5544</name>
</gene>
<proteinExistence type="predicted"/>
<organism evidence="2 3">
    <name type="scientific">Phellinidium pouzarii</name>
    <dbReference type="NCBI Taxonomy" id="167371"/>
    <lineage>
        <taxon>Eukaryota</taxon>
        <taxon>Fungi</taxon>
        <taxon>Dikarya</taxon>
        <taxon>Basidiomycota</taxon>
        <taxon>Agaricomycotina</taxon>
        <taxon>Agaricomycetes</taxon>
        <taxon>Hymenochaetales</taxon>
        <taxon>Hymenochaetaceae</taxon>
        <taxon>Phellinidium</taxon>
    </lineage>
</organism>
<feature type="region of interest" description="Disordered" evidence="1">
    <location>
        <begin position="18"/>
        <end position="122"/>
    </location>
</feature>
<reference evidence="2 3" key="1">
    <citation type="submission" date="2019-02" db="EMBL/GenBank/DDBJ databases">
        <title>Genome sequencing of the rare red list fungi Phellinidium pouzarii.</title>
        <authorList>
            <person name="Buettner E."/>
            <person name="Kellner H."/>
        </authorList>
    </citation>
    <scope>NUCLEOTIDE SEQUENCE [LARGE SCALE GENOMIC DNA]</scope>
    <source>
        <strain evidence="2 3">DSM 108285</strain>
    </source>
</reference>
<dbReference type="AlphaFoldDB" id="A0A4S4KZL8"/>
<feature type="compositionally biased region" description="Basic and acidic residues" evidence="1">
    <location>
        <begin position="187"/>
        <end position="200"/>
    </location>
</feature>
<protein>
    <submittedName>
        <fullName evidence="2">Uncharacterized protein</fullName>
    </submittedName>
</protein>
<accession>A0A4S4KZL8</accession>
<keyword evidence="3" id="KW-1185">Reference proteome</keyword>
<evidence type="ECO:0000313" key="3">
    <source>
        <dbReference type="Proteomes" id="UP000308199"/>
    </source>
</evidence>
<feature type="compositionally biased region" description="Polar residues" evidence="1">
    <location>
        <begin position="103"/>
        <end position="113"/>
    </location>
</feature>
<feature type="region of interest" description="Disordered" evidence="1">
    <location>
        <begin position="152"/>
        <end position="207"/>
    </location>
</feature>
<sequence>MVKTKSAPVLNTHKLTEYFGKCSGPSSSQPQATPPAPSSQASRTSAPRSSVKAKMSSLTPTQAPFQSSSKMGSRQLTLLLQRPGKKENAPPPRSRPQDPEVISISSASDSQTHISISTDAATHISISSTSAISLGSSVVEINAPDHAHLKVKQERQCLGTVSIPSSPARSRRSPRLQLKGESSNGTVKRETSWDPKRITSDDEEVNLDDAKDVVYVIPKSFQSSAKADAVTPTHSPTKPQTPSSRKRTRLIEDLPAHDGAADDEEVIPSSQSDERDELSLTRPPRKFHKEIYESVRAWRANSQPDTSLETDDNGWIADKVGQGSDSHIDADIGLDFGSPFHSPAPRTPVSANCKRDAPLEDVQGGSEQPSATTIPDHHFTSNFSATPPPDRFSTATPFFKQLSV</sequence>
<feature type="compositionally biased region" description="Polar residues" evidence="1">
    <location>
        <begin position="232"/>
        <end position="243"/>
    </location>
</feature>
<comment type="caution">
    <text evidence="2">The sequence shown here is derived from an EMBL/GenBank/DDBJ whole genome shotgun (WGS) entry which is preliminary data.</text>
</comment>
<feature type="compositionally biased region" description="Basic and acidic residues" evidence="1">
    <location>
        <begin position="249"/>
        <end position="260"/>
    </location>
</feature>
<feature type="compositionally biased region" description="Low complexity" evidence="1">
    <location>
        <begin position="38"/>
        <end position="50"/>
    </location>
</feature>
<name>A0A4S4KZL8_9AGAM</name>
<evidence type="ECO:0000313" key="2">
    <source>
        <dbReference type="EMBL" id="THH04402.1"/>
    </source>
</evidence>
<feature type="region of interest" description="Disordered" evidence="1">
    <location>
        <begin position="222"/>
        <end position="404"/>
    </location>
</feature>
<evidence type="ECO:0000256" key="1">
    <source>
        <dbReference type="SAM" id="MobiDB-lite"/>
    </source>
</evidence>
<dbReference type="Proteomes" id="UP000308199">
    <property type="component" value="Unassembled WGS sequence"/>
</dbReference>
<dbReference type="EMBL" id="SGPK01000347">
    <property type="protein sequence ID" value="THH04402.1"/>
    <property type="molecule type" value="Genomic_DNA"/>
</dbReference>